<dbReference type="UniPathway" id="UPA00588">
    <property type="reaction ID" value="UER00649"/>
</dbReference>
<feature type="binding site" evidence="5">
    <location>
        <position position="32"/>
    </location>
    <ligand>
        <name>AMP</name>
        <dbReference type="ChEBI" id="CHEBI:456215"/>
    </ligand>
</feature>
<comment type="catalytic activity">
    <reaction evidence="5 7">
        <text>AMP + ATP = 2 ADP</text>
        <dbReference type="Rhea" id="RHEA:12973"/>
        <dbReference type="ChEBI" id="CHEBI:30616"/>
        <dbReference type="ChEBI" id="CHEBI:456215"/>
        <dbReference type="ChEBI" id="CHEBI:456216"/>
        <dbReference type="EC" id="2.7.4.3"/>
    </reaction>
</comment>
<keyword evidence="5" id="KW-0963">Cytoplasm</keyword>
<keyword evidence="9" id="KW-1185">Reference proteome</keyword>
<dbReference type="InterPro" id="IPR027417">
    <property type="entry name" value="P-loop_NTPase"/>
</dbReference>
<reference evidence="8 9" key="1">
    <citation type="submission" date="2017-06" db="EMBL/GenBank/DDBJ databases">
        <authorList>
            <person name="Kim H.J."/>
            <person name="Triplett B.A."/>
        </authorList>
    </citation>
    <scope>NUCLEOTIDE SEQUENCE [LARGE SCALE GENOMIC DNA]</scope>
    <source>
        <strain evidence="8 9">DSM 45207</strain>
    </source>
</reference>
<sequence>MTRLVLVGPPGAGKGTQAAALSRKLGIPHISTGDLFRVHVGEETELGREAKSYMDAGELVPDSVTNGMVRQRLNESDARHGFLLDGFPRNTAQAAELEDMLAEQGVKLDAVVELKVDTEEVVQRLLARGRTDDTEDVIRNRQNVYHTETAPLLEYYADRLVTIDGSGEIDEISARALDALNAFTGGS</sequence>
<dbReference type="GO" id="GO:0044209">
    <property type="term" value="P:AMP salvage"/>
    <property type="evidence" value="ECO:0007669"/>
    <property type="project" value="UniProtKB-UniRule"/>
</dbReference>
<feature type="binding site" evidence="5">
    <location>
        <begin position="86"/>
        <end position="89"/>
    </location>
    <ligand>
        <name>AMP</name>
        <dbReference type="ChEBI" id="CHEBI:456215"/>
    </ligand>
</feature>
<dbReference type="NCBIfam" id="NF001381">
    <property type="entry name" value="PRK00279.1-3"/>
    <property type="match status" value="1"/>
</dbReference>
<dbReference type="SUPFAM" id="SSF52540">
    <property type="entry name" value="P-loop containing nucleoside triphosphate hydrolases"/>
    <property type="match status" value="1"/>
</dbReference>
<accession>A0A238YK12</accession>
<evidence type="ECO:0000256" key="7">
    <source>
        <dbReference type="RuleBase" id="RU003331"/>
    </source>
</evidence>
<dbReference type="Gene3D" id="3.40.50.300">
    <property type="entry name" value="P-loop containing nucleotide triphosphate hydrolases"/>
    <property type="match status" value="1"/>
</dbReference>
<dbReference type="PRINTS" id="PR00094">
    <property type="entry name" value="ADENYLTKNASE"/>
</dbReference>
<dbReference type="GO" id="GO:0005737">
    <property type="term" value="C:cytoplasm"/>
    <property type="evidence" value="ECO:0007669"/>
    <property type="project" value="UniProtKB-SubCell"/>
</dbReference>
<dbReference type="NCBIfam" id="NF011100">
    <property type="entry name" value="PRK14527.1"/>
    <property type="match status" value="1"/>
</dbReference>
<comment type="subunit">
    <text evidence="5 7">Monomer.</text>
</comment>
<comment type="subcellular location">
    <subcellularLocation>
        <location evidence="5 7">Cytoplasm</location>
    </subcellularLocation>
</comment>
<dbReference type="GO" id="GO:0005524">
    <property type="term" value="F:ATP binding"/>
    <property type="evidence" value="ECO:0007669"/>
    <property type="project" value="UniProtKB-UniRule"/>
</dbReference>
<dbReference type="NCBIfam" id="NF011104">
    <property type="entry name" value="PRK14531.1"/>
    <property type="match status" value="1"/>
</dbReference>
<dbReference type="Pfam" id="PF00406">
    <property type="entry name" value="ADK"/>
    <property type="match status" value="1"/>
</dbReference>
<dbReference type="NCBIfam" id="NF011105">
    <property type="entry name" value="PRK14532.1"/>
    <property type="match status" value="1"/>
</dbReference>
<evidence type="ECO:0000256" key="6">
    <source>
        <dbReference type="RuleBase" id="RU003330"/>
    </source>
</evidence>
<comment type="function">
    <text evidence="5">Catalyzes the reversible transfer of the terminal phosphate group between ATP and AMP. Plays an important role in cellular energy homeostasis and in adenine nucleotide metabolism.</text>
</comment>
<evidence type="ECO:0000313" key="8">
    <source>
        <dbReference type="EMBL" id="SNR71138.1"/>
    </source>
</evidence>
<feature type="binding site" evidence="5">
    <location>
        <position position="93"/>
    </location>
    <ligand>
        <name>AMP</name>
        <dbReference type="ChEBI" id="CHEBI:456215"/>
    </ligand>
</feature>
<feature type="binding site" evidence="5">
    <location>
        <begin position="58"/>
        <end position="60"/>
    </location>
    <ligand>
        <name>AMP</name>
        <dbReference type="ChEBI" id="CHEBI:456215"/>
    </ligand>
</feature>
<feature type="binding site" evidence="5">
    <location>
        <position position="128"/>
    </location>
    <ligand>
        <name>ATP</name>
        <dbReference type="ChEBI" id="CHEBI:30616"/>
    </ligand>
</feature>
<feature type="binding site" evidence="5">
    <location>
        <position position="37"/>
    </location>
    <ligand>
        <name>AMP</name>
        <dbReference type="ChEBI" id="CHEBI:456215"/>
    </ligand>
</feature>
<dbReference type="RefSeq" id="WP_089302345.1">
    <property type="nucleotide sequence ID" value="NZ_FZNW01000015.1"/>
</dbReference>
<protein>
    <recommendedName>
        <fullName evidence="5 7">Adenylate kinase</fullName>
        <shortName evidence="5">AK</shortName>
        <ecNumber evidence="5 7">2.7.4.3</ecNumber>
    </recommendedName>
    <alternativeName>
        <fullName evidence="5">ATP-AMP transphosphorylase</fullName>
    </alternativeName>
    <alternativeName>
        <fullName evidence="5">ATP:AMP phosphotransferase</fullName>
    </alternativeName>
    <alternativeName>
        <fullName evidence="5">Adenylate monophosphate kinase</fullName>
    </alternativeName>
</protein>
<dbReference type="EC" id="2.7.4.3" evidence="5 7"/>
<dbReference type="OrthoDB" id="9805030at2"/>
<dbReference type="AlphaFoldDB" id="A0A238YK12"/>
<dbReference type="CDD" id="cd01428">
    <property type="entry name" value="ADK"/>
    <property type="match status" value="1"/>
</dbReference>
<feature type="region of interest" description="NMP" evidence="5">
    <location>
        <begin position="31"/>
        <end position="60"/>
    </location>
</feature>
<keyword evidence="4 5" id="KW-0418">Kinase</keyword>
<keyword evidence="3 5" id="KW-0547">Nucleotide-binding</keyword>
<keyword evidence="2 5" id="KW-0545">Nucleotide biosynthesis</keyword>
<organism evidence="8 9">
    <name type="scientific">Haloechinothrix alba</name>
    <dbReference type="NCBI Taxonomy" id="664784"/>
    <lineage>
        <taxon>Bacteria</taxon>
        <taxon>Bacillati</taxon>
        <taxon>Actinomycetota</taxon>
        <taxon>Actinomycetes</taxon>
        <taxon>Pseudonocardiales</taxon>
        <taxon>Pseudonocardiaceae</taxon>
        <taxon>Haloechinothrix</taxon>
    </lineage>
</organism>
<name>A0A238YK12_9PSEU</name>
<keyword evidence="5 7" id="KW-0067">ATP-binding</keyword>
<feature type="binding site" evidence="5">
    <location>
        <position position="141"/>
    </location>
    <ligand>
        <name>AMP</name>
        <dbReference type="ChEBI" id="CHEBI:456215"/>
    </ligand>
</feature>
<feature type="binding site" evidence="5">
    <location>
        <position position="167"/>
    </location>
    <ligand>
        <name>ATP</name>
        <dbReference type="ChEBI" id="CHEBI:30616"/>
    </ligand>
</feature>
<dbReference type="GO" id="GO:0004017">
    <property type="term" value="F:AMP kinase activity"/>
    <property type="evidence" value="ECO:0007669"/>
    <property type="project" value="UniProtKB-UniRule"/>
</dbReference>
<dbReference type="InterPro" id="IPR033690">
    <property type="entry name" value="Adenylat_kinase_CS"/>
</dbReference>
<comment type="pathway">
    <text evidence="5">Purine metabolism; AMP biosynthesis via salvage pathway; AMP from ADP: step 1/1.</text>
</comment>
<evidence type="ECO:0000256" key="2">
    <source>
        <dbReference type="ARBA" id="ARBA00022727"/>
    </source>
</evidence>
<evidence type="ECO:0000313" key="9">
    <source>
        <dbReference type="Proteomes" id="UP000198348"/>
    </source>
</evidence>
<comment type="caution">
    <text evidence="5">Lacks conserved residue(s) required for the propagation of feature annotation.</text>
</comment>
<dbReference type="Proteomes" id="UP000198348">
    <property type="component" value="Unassembled WGS sequence"/>
</dbReference>
<feature type="binding site" evidence="5">
    <location>
        <begin position="11"/>
        <end position="16"/>
    </location>
    <ligand>
        <name>ATP</name>
        <dbReference type="ChEBI" id="CHEBI:30616"/>
    </ligand>
</feature>
<dbReference type="PANTHER" id="PTHR23359">
    <property type="entry name" value="NUCLEOTIDE KINASE"/>
    <property type="match status" value="1"/>
</dbReference>
<evidence type="ECO:0000256" key="4">
    <source>
        <dbReference type="ARBA" id="ARBA00022777"/>
    </source>
</evidence>
<evidence type="ECO:0000256" key="1">
    <source>
        <dbReference type="ARBA" id="ARBA00022679"/>
    </source>
</evidence>
<feature type="binding site" evidence="5">
    <location>
        <position position="130"/>
    </location>
    <ligand>
        <name>AMP</name>
        <dbReference type="ChEBI" id="CHEBI:456215"/>
    </ligand>
</feature>
<dbReference type="HAMAP" id="MF_00235">
    <property type="entry name" value="Adenylate_kinase_Adk"/>
    <property type="match status" value="1"/>
</dbReference>
<keyword evidence="1 5" id="KW-0808">Transferase</keyword>
<comment type="similarity">
    <text evidence="5 6">Belongs to the adenylate kinase family.</text>
</comment>
<proteinExistence type="inferred from homology"/>
<comment type="domain">
    <text evidence="5">Consists of three domains, a large central CORE domain and two small peripheral domains, NMPbind and LID, which undergo movements during catalysis. The LID domain closes over the site of phosphoryl transfer upon ATP binding. Assembling and dissambling the active center during each catalytic cycle provides an effective means to prevent ATP hydrolysis.</text>
</comment>
<evidence type="ECO:0000256" key="5">
    <source>
        <dbReference type="HAMAP-Rule" id="MF_00235"/>
    </source>
</evidence>
<dbReference type="EMBL" id="FZNW01000015">
    <property type="protein sequence ID" value="SNR71138.1"/>
    <property type="molecule type" value="Genomic_DNA"/>
</dbReference>
<dbReference type="PROSITE" id="PS00113">
    <property type="entry name" value="ADENYLATE_KINASE"/>
    <property type="match status" value="1"/>
</dbReference>
<evidence type="ECO:0000256" key="3">
    <source>
        <dbReference type="ARBA" id="ARBA00022741"/>
    </source>
</evidence>
<gene>
    <name evidence="5" type="primary">adk</name>
    <name evidence="8" type="ORF">SAMN06265360_115114</name>
</gene>
<dbReference type="InterPro" id="IPR000850">
    <property type="entry name" value="Adenylat/UMP-CMP_kin"/>
</dbReference>